<keyword evidence="2" id="KW-1133">Transmembrane helix</keyword>
<reference evidence="4 5" key="1">
    <citation type="journal article" date="2016" name="Front. Microbiol.">
        <title>Comprehensive Phylogenetic Analysis of Bovine Non-aureus Staphylococci Species Based on Whole-Genome Sequencing.</title>
        <authorList>
            <person name="Naushad S."/>
            <person name="Barkema H.W."/>
            <person name="Luby C."/>
            <person name="Condas L.A."/>
            <person name="Nobrega D.B."/>
            <person name="Carson D.A."/>
            <person name="De Buck J."/>
        </authorList>
    </citation>
    <scope>NUCLEOTIDE SEQUENCE [LARGE SCALE GENOMIC DNA]</scope>
    <source>
        <strain evidence="4 5">SNUC 761</strain>
    </source>
</reference>
<feature type="transmembrane region" description="Helical" evidence="2">
    <location>
        <begin position="70"/>
        <end position="91"/>
    </location>
</feature>
<proteinExistence type="predicted"/>
<keyword evidence="2" id="KW-0812">Transmembrane</keyword>
<name>A0A2K4DFC1_9STAP</name>
<dbReference type="InterPro" id="IPR059113">
    <property type="entry name" value="Znf_ribbon"/>
</dbReference>
<dbReference type="AlphaFoldDB" id="A0A2K4DFC1"/>
<feature type="compositionally biased region" description="Polar residues" evidence="1">
    <location>
        <begin position="42"/>
        <end position="52"/>
    </location>
</feature>
<dbReference type="Pfam" id="PF13248">
    <property type="entry name" value="Zn_ribbon_3"/>
    <property type="match status" value="1"/>
</dbReference>
<dbReference type="EMBL" id="PYZL01000130">
    <property type="protein sequence ID" value="PTE70374.1"/>
    <property type="molecule type" value="Genomic_DNA"/>
</dbReference>
<feature type="region of interest" description="Disordered" evidence="1">
    <location>
        <begin position="32"/>
        <end position="52"/>
    </location>
</feature>
<dbReference type="OrthoDB" id="2295785at2"/>
<dbReference type="Proteomes" id="UP000242547">
    <property type="component" value="Unassembled WGS sequence"/>
</dbReference>
<evidence type="ECO:0000313" key="4">
    <source>
        <dbReference type="EMBL" id="PTE70374.1"/>
    </source>
</evidence>
<dbReference type="RefSeq" id="WP_103167599.1">
    <property type="nucleotide sequence ID" value="NZ_CP130489.1"/>
</dbReference>
<comment type="caution">
    <text evidence="4">The sequence shown here is derived from an EMBL/GenBank/DDBJ whole genome shotgun (WGS) entry which is preliminary data.</text>
</comment>
<evidence type="ECO:0000256" key="2">
    <source>
        <dbReference type="SAM" id="Phobius"/>
    </source>
</evidence>
<evidence type="ECO:0000256" key="1">
    <source>
        <dbReference type="SAM" id="MobiDB-lite"/>
    </source>
</evidence>
<accession>A0A2K4DFC1</accession>
<organism evidence="4 5">
    <name type="scientific">Staphylococcus devriesei</name>
    <dbReference type="NCBI Taxonomy" id="586733"/>
    <lineage>
        <taxon>Bacteria</taxon>
        <taxon>Bacillati</taxon>
        <taxon>Bacillota</taxon>
        <taxon>Bacilli</taxon>
        <taxon>Bacillales</taxon>
        <taxon>Staphylococcaceae</taxon>
        <taxon>Staphylococcus</taxon>
    </lineage>
</organism>
<evidence type="ECO:0000313" key="5">
    <source>
        <dbReference type="Proteomes" id="UP000242547"/>
    </source>
</evidence>
<sequence>MKYCPNCGKPIKEEQTFCNNCGVKLNSNKQSSQKQYYEDSRNNLPPRQNSNYPYYNEEDKRGTGSVIWKVLLAIFIVLIVGLLFYGLYYAYNQFIANDNPNVTS</sequence>
<protein>
    <recommendedName>
        <fullName evidence="3">Putative zinc-ribbon domain-containing protein</fullName>
    </recommendedName>
</protein>
<keyword evidence="2" id="KW-0472">Membrane</keyword>
<dbReference type="GeneID" id="48886774"/>
<gene>
    <name evidence="4" type="ORF">BUY44_11090</name>
</gene>
<feature type="domain" description="Putative zinc-ribbon" evidence="3">
    <location>
        <begin position="1"/>
        <end position="25"/>
    </location>
</feature>
<evidence type="ECO:0000259" key="3">
    <source>
        <dbReference type="Pfam" id="PF13248"/>
    </source>
</evidence>